<feature type="transmembrane region" description="Helical" evidence="1">
    <location>
        <begin position="39"/>
        <end position="58"/>
    </location>
</feature>
<keyword evidence="1" id="KW-0472">Membrane</keyword>
<dbReference type="Proteomes" id="UP001319104">
    <property type="component" value="Unassembled WGS sequence"/>
</dbReference>
<keyword evidence="1" id="KW-0812">Transmembrane</keyword>
<sequence length="72" mass="8033">MSNRNKLIAANIFALFATIIMLMAGRTLEIEFGLAAENLTPAILLFLIPQLGFVFTWLTHRQVKGQESVNRG</sequence>
<keyword evidence="3" id="KW-1185">Reference proteome</keyword>
<reference evidence="2 3" key="1">
    <citation type="submission" date="2021-05" db="EMBL/GenBank/DDBJ databases">
        <authorList>
            <person name="Zhang Z.D."/>
            <person name="Osman G."/>
        </authorList>
    </citation>
    <scope>NUCLEOTIDE SEQUENCE [LARGE SCALE GENOMIC DNA]</scope>
    <source>
        <strain evidence="2 3">KCTC 32217</strain>
    </source>
</reference>
<dbReference type="EMBL" id="JAHCMY010000008">
    <property type="protein sequence ID" value="MBS9525060.1"/>
    <property type="molecule type" value="Genomic_DNA"/>
</dbReference>
<name>A0AAP2CM25_9BACT</name>
<proteinExistence type="predicted"/>
<gene>
    <name evidence="2" type="ORF">KI659_13655</name>
</gene>
<dbReference type="AlphaFoldDB" id="A0AAP2CM25"/>
<comment type="caution">
    <text evidence="2">The sequence shown here is derived from an EMBL/GenBank/DDBJ whole genome shotgun (WGS) entry which is preliminary data.</text>
</comment>
<evidence type="ECO:0000313" key="2">
    <source>
        <dbReference type="EMBL" id="MBS9525060.1"/>
    </source>
</evidence>
<evidence type="ECO:0000256" key="1">
    <source>
        <dbReference type="SAM" id="Phobius"/>
    </source>
</evidence>
<protein>
    <submittedName>
        <fullName evidence="2">Uncharacterized protein</fullName>
    </submittedName>
</protein>
<accession>A0AAP2CM25</accession>
<keyword evidence="1" id="KW-1133">Transmembrane helix</keyword>
<dbReference type="RefSeq" id="WP_213945924.1">
    <property type="nucleotide sequence ID" value="NZ_JAHCMY010000008.1"/>
</dbReference>
<organism evidence="2 3">
    <name type="scientific">Litoribacter ruber</name>
    <dbReference type="NCBI Taxonomy" id="702568"/>
    <lineage>
        <taxon>Bacteria</taxon>
        <taxon>Pseudomonadati</taxon>
        <taxon>Bacteroidota</taxon>
        <taxon>Cytophagia</taxon>
        <taxon>Cytophagales</taxon>
        <taxon>Cyclobacteriaceae</taxon>
        <taxon>Litoribacter</taxon>
    </lineage>
</organism>
<feature type="transmembrane region" description="Helical" evidence="1">
    <location>
        <begin position="7"/>
        <end position="27"/>
    </location>
</feature>
<evidence type="ECO:0000313" key="3">
    <source>
        <dbReference type="Proteomes" id="UP001319104"/>
    </source>
</evidence>